<keyword evidence="3" id="KW-1185">Reference proteome</keyword>
<dbReference type="InterPro" id="IPR051058">
    <property type="entry name" value="GDSL_Est/Lipase"/>
</dbReference>
<evidence type="ECO:0008006" key="4">
    <source>
        <dbReference type="Google" id="ProtNLM"/>
    </source>
</evidence>
<keyword evidence="1" id="KW-0378">Hydrolase</keyword>
<organism evidence="2 3">
    <name type="scientific">Truncatella angustata</name>
    <dbReference type="NCBI Taxonomy" id="152316"/>
    <lineage>
        <taxon>Eukaryota</taxon>
        <taxon>Fungi</taxon>
        <taxon>Dikarya</taxon>
        <taxon>Ascomycota</taxon>
        <taxon>Pezizomycotina</taxon>
        <taxon>Sordariomycetes</taxon>
        <taxon>Xylariomycetidae</taxon>
        <taxon>Amphisphaeriales</taxon>
        <taxon>Sporocadaceae</taxon>
        <taxon>Truncatella</taxon>
    </lineage>
</organism>
<dbReference type="SUPFAM" id="SSF52266">
    <property type="entry name" value="SGNH hydrolase"/>
    <property type="match status" value="1"/>
</dbReference>
<evidence type="ECO:0000313" key="3">
    <source>
        <dbReference type="Proteomes" id="UP000758603"/>
    </source>
</evidence>
<name>A0A9P9A190_9PEZI</name>
<gene>
    <name evidence="2" type="ORF">BKA67DRAFT_206023</name>
</gene>
<dbReference type="AlphaFoldDB" id="A0A9P9A190"/>
<dbReference type="GeneID" id="70124349"/>
<protein>
    <recommendedName>
        <fullName evidence="4">Carbohydrate esterase family 16 protein</fullName>
    </recommendedName>
</protein>
<reference evidence="2" key="1">
    <citation type="journal article" date="2021" name="Nat. Commun.">
        <title>Genetic determinants of endophytism in the Arabidopsis root mycobiome.</title>
        <authorList>
            <person name="Mesny F."/>
            <person name="Miyauchi S."/>
            <person name="Thiergart T."/>
            <person name="Pickel B."/>
            <person name="Atanasova L."/>
            <person name="Karlsson M."/>
            <person name="Huettel B."/>
            <person name="Barry K.W."/>
            <person name="Haridas S."/>
            <person name="Chen C."/>
            <person name="Bauer D."/>
            <person name="Andreopoulos W."/>
            <person name="Pangilinan J."/>
            <person name="LaButti K."/>
            <person name="Riley R."/>
            <person name="Lipzen A."/>
            <person name="Clum A."/>
            <person name="Drula E."/>
            <person name="Henrissat B."/>
            <person name="Kohler A."/>
            <person name="Grigoriev I.V."/>
            <person name="Martin F.M."/>
            <person name="Hacquard S."/>
        </authorList>
    </citation>
    <scope>NUCLEOTIDE SEQUENCE</scope>
    <source>
        <strain evidence="2">MPI-SDFR-AT-0073</strain>
    </source>
</reference>
<dbReference type="PANTHER" id="PTHR45648:SF22">
    <property type="entry name" value="GDSL LIPASE_ACYLHYDROLASE FAMILY PROTEIN (AFU_ORTHOLOGUE AFUA_4G14700)"/>
    <property type="match status" value="1"/>
</dbReference>
<evidence type="ECO:0000256" key="1">
    <source>
        <dbReference type="ARBA" id="ARBA00022801"/>
    </source>
</evidence>
<dbReference type="GO" id="GO:0016788">
    <property type="term" value="F:hydrolase activity, acting on ester bonds"/>
    <property type="evidence" value="ECO:0007669"/>
    <property type="project" value="InterPro"/>
</dbReference>
<dbReference type="OrthoDB" id="1600564at2759"/>
<sequence length="295" mass="31769">MTKLTSPLVVGLAGVGHVAAKTGIHGFTQVFTFGDSYTANHFSASGTQPNVSNPIGNPAYPGSTTSGGPNWIDYLVAKYNDSLAYAYDFAVAGATVDSVIVPPYQSSVKSFVQQVALFEQYYGSGGVYEDVWTAENSLFASWFGINDVLNGYYASNWSTVAPQIIHQYFHQVQLVHDAGARSFVVFMVPPIERSPEGLSNGTLPGAKLGEVVHNFNNLLQASLSEFRHANKDAKVWLLNSTSIFNIALDNPTAYGAKDATCYASDGTTCLWYNDLHPGLAIHKLVAQGVKNVTEP</sequence>
<dbReference type="PANTHER" id="PTHR45648">
    <property type="entry name" value="GDSL LIPASE/ACYLHYDROLASE FAMILY PROTEIN (AFU_ORTHOLOGUE AFUA_4G14700)"/>
    <property type="match status" value="1"/>
</dbReference>
<dbReference type="InterPro" id="IPR036514">
    <property type="entry name" value="SGNH_hydro_sf"/>
</dbReference>
<evidence type="ECO:0000313" key="2">
    <source>
        <dbReference type="EMBL" id="KAH6658083.1"/>
    </source>
</evidence>
<comment type="caution">
    <text evidence="2">The sequence shown here is derived from an EMBL/GenBank/DDBJ whole genome shotgun (WGS) entry which is preliminary data.</text>
</comment>
<accession>A0A9P9A190</accession>
<dbReference type="Proteomes" id="UP000758603">
    <property type="component" value="Unassembled WGS sequence"/>
</dbReference>
<dbReference type="InterPro" id="IPR001087">
    <property type="entry name" value="GDSL"/>
</dbReference>
<dbReference type="CDD" id="cd01846">
    <property type="entry name" value="fatty_acyltransferase_like"/>
    <property type="match status" value="1"/>
</dbReference>
<dbReference type="EMBL" id="JAGPXC010000002">
    <property type="protein sequence ID" value="KAH6658083.1"/>
    <property type="molecule type" value="Genomic_DNA"/>
</dbReference>
<proteinExistence type="predicted"/>
<dbReference type="RefSeq" id="XP_045962317.1">
    <property type="nucleotide sequence ID" value="XM_046095456.1"/>
</dbReference>
<dbReference type="Gene3D" id="3.40.50.1110">
    <property type="entry name" value="SGNH hydrolase"/>
    <property type="match status" value="1"/>
</dbReference>
<dbReference type="Pfam" id="PF00657">
    <property type="entry name" value="Lipase_GDSL"/>
    <property type="match status" value="1"/>
</dbReference>